<evidence type="ECO:0000256" key="4">
    <source>
        <dbReference type="ARBA" id="ARBA00022475"/>
    </source>
</evidence>
<feature type="transmembrane region" description="Helical" evidence="8">
    <location>
        <begin position="230"/>
        <end position="250"/>
    </location>
</feature>
<organism evidence="9 10">
    <name type="scientific">Sneathiella marina</name>
    <dbReference type="NCBI Taxonomy" id="2950108"/>
    <lineage>
        <taxon>Bacteria</taxon>
        <taxon>Pseudomonadati</taxon>
        <taxon>Pseudomonadota</taxon>
        <taxon>Alphaproteobacteria</taxon>
        <taxon>Sneathiellales</taxon>
        <taxon>Sneathiellaceae</taxon>
        <taxon>Sneathiella</taxon>
    </lineage>
</organism>
<keyword evidence="7 8" id="KW-0472">Membrane</keyword>
<dbReference type="InterPro" id="IPR038770">
    <property type="entry name" value="Na+/solute_symporter_sf"/>
</dbReference>
<keyword evidence="4" id="KW-1003">Cell membrane</keyword>
<accession>A0ABY4W659</accession>
<evidence type="ECO:0000256" key="1">
    <source>
        <dbReference type="ARBA" id="ARBA00004651"/>
    </source>
</evidence>
<reference evidence="9" key="1">
    <citation type="submission" date="2022-06" db="EMBL/GenBank/DDBJ databases">
        <title>Sneathiella actinostolidae sp. nov., isolated from a sea anemonein the Western Pacific Ocean.</title>
        <authorList>
            <person name="Wei M.J."/>
        </authorList>
    </citation>
    <scope>NUCLEOTIDE SEQUENCE</scope>
    <source>
        <strain evidence="9">PHK-P5</strain>
    </source>
</reference>
<feature type="transmembrane region" description="Helical" evidence="8">
    <location>
        <begin position="65"/>
        <end position="84"/>
    </location>
</feature>
<feature type="transmembrane region" description="Helical" evidence="8">
    <location>
        <begin position="32"/>
        <end position="53"/>
    </location>
</feature>
<evidence type="ECO:0000256" key="5">
    <source>
        <dbReference type="ARBA" id="ARBA00022692"/>
    </source>
</evidence>
<evidence type="ECO:0000256" key="2">
    <source>
        <dbReference type="ARBA" id="ARBA00010145"/>
    </source>
</evidence>
<feature type="transmembrane region" description="Helical" evidence="8">
    <location>
        <begin position="199"/>
        <end position="218"/>
    </location>
</feature>
<keyword evidence="6 8" id="KW-1133">Transmembrane helix</keyword>
<dbReference type="Gene3D" id="1.20.1530.20">
    <property type="match status" value="1"/>
</dbReference>
<comment type="subcellular location">
    <subcellularLocation>
        <location evidence="1">Cell membrane</location>
        <topology evidence="1">Multi-pass membrane protein</topology>
    </subcellularLocation>
</comment>
<keyword evidence="3" id="KW-0813">Transport</keyword>
<sequence length="320" mass="34306">MMEIAGLVFPLFGLILLGYMAARITKQPEAAMGWLSTFIVYVSLPCLFFKLLSQTPVEKLASWDFIGINLLATFSVFVMVFGISKATTRSTTPEATIQGLAGAYGNIGFMGPGIALLSFGELAAVPLALIFCFENIMHFTLAPTLMAFASGKANNIGGLVFEIGKKVLLHPFILATIAGVSAAVIGFTPPTPIERLIDYLAQAAAPCALFAMGVTLALRPLRRIPGELSFIIPFNLAVHPVLMYLALSWFGNFDPIWVYTAVLLAALPTATNVFVIAQQYGVWIERASATILLSTMISVVSVTALIYAITTGLMPADLFP</sequence>
<evidence type="ECO:0000313" key="10">
    <source>
        <dbReference type="Proteomes" id="UP001056291"/>
    </source>
</evidence>
<evidence type="ECO:0000256" key="8">
    <source>
        <dbReference type="SAM" id="Phobius"/>
    </source>
</evidence>
<proteinExistence type="inferred from homology"/>
<comment type="similarity">
    <text evidence="2">Belongs to the auxin efflux carrier (TC 2.A.69) family.</text>
</comment>
<evidence type="ECO:0000256" key="3">
    <source>
        <dbReference type="ARBA" id="ARBA00022448"/>
    </source>
</evidence>
<keyword evidence="5 8" id="KW-0812">Transmembrane</keyword>
<dbReference type="PANTHER" id="PTHR36838:SF3">
    <property type="entry name" value="TRANSPORTER AUXIN EFFLUX CARRIER EC FAMILY"/>
    <property type="match status" value="1"/>
</dbReference>
<protein>
    <submittedName>
        <fullName evidence="9">AEC family transporter</fullName>
    </submittedName>
</protein>
<dbReference type="Pfam" id="PF03547">
    <property type="entry name" value="Mem_trans"/>
    <property type="match status" value="1"/>
</dbReference>
<dbReference type="EMBL" id="CP098747">
    <property type="protein sequence ID" value="USG62655.1"/>
    <property type="molecule type" value="Genomic_DNA"/>
</dbReference>
<feature type="transmembrane region" description="Helical" evidence="8">
    <location>
        <begin position="289"/>
        <end position="310"/>
    </location>
</feature>
<feature type="transmembrane region" description="Helical" evidence="8">
    <location>
        <begin position="167"/>
        <end position="187"/>
    </location>
</feature>
<name>A0ABY4W659_9PROT</name>
<evidence type="ECO:0000313" key="9">
    <source>
        <dbReference type="EMBL" id="USG62655.1"/>
    </source>
</evidence>
<gene>
    <name evidence="9" type="ORF">NBZ79_06650</name>
</gene>
<evidence type="ECO:0000256" key="6">
    <source>
        <dbReference type="ARBA" id="ARBA00022989"/>
    </source>
</evidence>
<evidence type="ECO:0000256" key="7">
    <source>
        <dbReference type="ARBA" id="ARBA00023136"/>
    </source>
</evidence>
<dbReference type="Proteomes" id="UP001056291">
    <property type="component" value="Chromosome"/>
</dbReference>
<keyword evidence="10" id="KW-1185">Reference proteome</keyword>
<dbReference type="InterPro" id="IPR004776">
    <property type="entry name" value="Mem_transp_PIN-like"/>
</dbReference>
<feature type="transmembrane region" description="Helical" evidence="8">
    <location>
        <begin position="256"/>
        <end position="277"/>
    </location>
</feature>
<dbReference type="PANTHER" id="PTHR36838">
    <property type="entry name" value="AUXIN EFFLUX CARRIER FAMILY PROTEIN"/>
    <property type="match status" value="1"/>
</dbReference>
<dbReference type="RefSeq" id="WP_251936638.1">
    <property type="nucleotide sequence ID" value="NZ_CP098747.1"/>
</dbReference>